<keyword evidence="2" id="KW-1185">Reference proteome</keyword>
<dbReference type="Pfam" id="PF00400">
    <property type="entry name" value="WD40"/>
    <property type="match status" value="2"/>
</dbReference>
<dbReference type="InterPro" id="IPR036322">
    <property type="entry name" value="WD40_repeat_dom_sf"/>
</dbReference>
<dbReference type="RefSeq" id="XP_001437833.1">
    <property type="nucleotide sequence ID" value="XM_001437796.1"/>
</dbReference>
<accession>A0CI19</accession>
<evidence type="ECO:0008006" key="3">
    <source>
        <dbReference type="Google" id="ProtNLM"/>
    </source>
</evidence>
<dbReference type="Proteomes" id="UP000000600">
    <property type="component" value="Unassembled WGS sequence"/>
</dbReference>
<proteinExistence type="predicted"/>
<sequence>MKQLVHPVKSNLIISGSDDKSIKFWTFNCSQFSNKSTWFCSQTISQHNSSVSQISISQDGNKLISCSTKQIMVMSYSGSKLWQLSEVGVRLSFINNNLFAYLPWTGKSIYIYKLDSIENQYVRSRDIAVQGQKDAFQSYFPAIYIPSKNILICKN</sequence>
<dbReference type="HOGENOM" id="CLU_1698929_0_0_1"/>
<dbReference type="InParanoid" id="A0CI19"/>
<reference evidence="1 2" key="1">
    <citation type="journal article" date="2006" name="Nature">
        <title>Global trends of whole-genome duplications revealed by the ciliate Paramecium tetraurelia.</title>
        <authorList>
            <consortium name="Genoscope"/>
            <person name="Aury J.-M."/>
            <person name="Jaillon O."/>
            <person name="Duret L."/>
            <person name="Noel B."/>
            <person name="Jubin C."/>
            <person name="Porcel B.M."/>
            <person name="Segurens B."/>
            <person name="Daubin V."/>
            <person name="Anthouard V."/>
            <person name="Aiach N."/>
            <person name="Arnaiz O."/>
            <person name="Billaut A."/>
            <person name="Beisson J."/>
            <person name="Blanc I."/>
            <person name="Bouhouche K."/>
            <person name="Camara F."/>
            <person name="Duharcourt S."/>
            <person name="Guigo R."/>
            <person name="Gogendeau D."/>
            <person name="Katinka M."/>
            <person name="Keller A.-M."/>
            <person name="Kissmehl R."/>
            <person name="Klotz C."/>
            <person name="Koll F."/>
            <person name="Le Moue A."/>
            <person name="Lepere C."/>
            <person name="Malinsky S."/>
            <person name="Nowacki M."/>
            <person name="Nowak J.K."/>
            <person name="Plattner H."/>
            <person name="Poulain J."/>
            <person name="Ruiz F."/>
            <person name="Serrano V."/>
            <person name="Zagulski M."/>
            <person name="Dessen P."/>
            <person name="Betermier M."/>
            <person name="Weissenbach J."/>
            <person name="Scarpelli C."/>
            <person name="Schachter V."/>
            <person name="Sperling L."/>
            <person name="Meyer E."/>
            <person name="Cohen J."/>
            <person name="Wincker P."/>
        </authorList>
    </citation>
    <scope>NUCLEOTIDE SEQUENCE [LARGE SCALE GENOMIC DNA]</scope>
    <source>
        <strain evidence="1 2">Stock d4-2</strain>
    </source>
</reference>
<dbReference type="GO" id="GO:0016226">
    <property type="term" value="P:iron-sulfur cluster assembly"/>
    <property type="evidence" value="ECO:0000318"/>
    <property type="project" value="GO_Central"/>
</dbReference>
<evidence type="ECO:0000313" key="1">
    <source>
        <dbReference type="EMBL" id="CAK70436.1"/>
    </source>
</evidence>
<dbReference type="PANTHER" id="PTHR19920:SF0">
    <property type="entry name" value="CYTOSOLIC IRON-SULFUR PROTEIN ASSEMBLY PROTEIN CIAO1-RELATED"/>
    <property type="match status" value="1"/>
</dbReference>
<dbReference type="PANTHER" id="PTHR19920">
    <property type="entry name" value="WD40 PROTEIN CIAO1"/>
    <property type="match status" value="1"/>
</dbReference>
<protein>
    <recommendedName>
        <fullName evidence="3">Anaphase-promoting complex subunit 4 WD40 domain-containing protein</fullName>
    </recommendedName>
</protein>
<name>A0CI19_PARTE</name>
<dbReference type="InterPro" id="IPR015943">
    <property type="entry name" value="WD40/YVTN_repeat-like_dom_sf"/>
</dbReference>
<dbReference type="SUPFAM" id="SSF50978">
    <property type="entry name" value="WD40 repeat-like"/>
    <property type="match status" value="1"/>
</dbReference>
<dbReference type="InterPro" id="IPR001680">
    <property type="entry name" value="WD40_rpt"/>
</dbReference>
<organism evidence="1 2">
    <name type="scientific">Paramecium tetraurelia</name>
    <dbReference type="NCBI Taxonomy" id="5888"/>
    <lineage>
        <taxon>Eukaryota</taxon>
        <taxon>Sar</taxon>
        <taxon>Alveolata</taxon>
        <taxon>Ciliophora</taxon>
        <taxon>Intramacronucleata</taxon>
        <taxon>Oligohymenophorea</taxon>
        <taxon>Peniculida</taxon>
        <taxon>Parameciidae</taxon>
        <taxon>Paramecium</taxon>
    </lineage>
</organism>
<dbReference type="STRING" id="5888.A0CI19"/>
<dbReference type="KEGG" id="ptm:GSPATT00038540001"/>
<dbReference type="GeneID" id="5023617"/>
<dbReference type="AlphaFoldDB" id="A0CI19"/>
<dbReference type="EMBL" id="CT868082">
    <property type="protein sequence ID" value="CAK70436.1"/>
    <property type="molecule type" value="Genomic_DNA"/>
</dbReference>
<dbReference type="GO" id="GO:0097361">
    <property type="term" value="C:cytosolic [4Fe-4S] assembly targeting complex"/>
    <property type="evidence" value="ECO:0000318"/>
    <property type="project" value="GO_Central"/>
</dbReference>
<gene>
    <name evidence="1" type="ORF">GSPATT00038540001</name>
</gene>
<dbReference type="OrthoDB" id="284782at2759"/>
<dbReference type="Gene3D" id="2.130.10.10">
    <property type="entry name" value="YVTN repeat-like/Quinoprotein amine dehydrogenase"/>
    <property type="match status" value="1"/>
</dbReference>
<evidence type="ECO:0000313" key="2">
    <source>
        <dbReference type="Proteomes" id="UP000000600"/>
    </source>
</evidence>